<evidence type="ECO:0000256" key="1">
    <source>
        <dbReference type="SAM" id="MobiDB-lite"/>
    </source>
</evidence>
<proteinExistence type="predicted"/>
<evidence type="ECO:0000313" key="2">
    <source>
        <dbReference type="EMBL" id="OOE00594.1"/>
    </source>
</evidence>
<comment type="caution">
    <text evidence="2">The sequence shown here is derived from an EMBL/GenBank/DDBJ whole genome shotgun (WGS) entry which is preliminary data.</text>
</comment>
<dbReference type="AlphaFoldDB" id="A0A1V3FGA4"/>
<dbReference type="Proteomes" id="UP000188458">
    <property type="component" value="Unassembled WGS sequence"/>
</dbReference>
<reference evidence="3" key="1">
    <citation type="submission" date="2016-11" db="EMBL/GenBank/DDBJ databases">
        <title>Draft genome sequence of Anoxybacillus sp. strain 103 isolated from the Qarvajar hot spring in Nagorno-Karabach.</title>
        <authorList>
            <person name="Hovhannisyan P."/>
            <person name="Panosyan H."/>
            <person name="Birkeland N.-K."/>
        </authorList>
    </citation>
    <scope>NUCLEOTIDE SEQUENCE [LARGE SCALE GENOMIC DNA]</scope>
    <source>
        <strain evidence="3">103</strain>
    </source>
</reference>
<keyword evidence="3" id="KW-1185">Reference proteome</keyword>
<feature type="region of interest" description="Disordered" evidence="1">
    <location>
        <begin position="1"/>
        <end position="88"/>
    </location>
</feature>
<protein>
    <submittedName>
        <fullName evidence="2">Uncharacterized protein</fullName>
    </submittedName>
</protein>
<organism evidence="2 3">
    <name type="scientific">Anoxybacillus kestanbolensis</name>
    <dbReference type="NCBI Taxonomy" id="227476"/>
    <lineage>
        <taxon>Bacteria</taxon>
        <taxon>Bacillati</taxon>
        <taxon>Bacillota</taxon>
        <taxon>Bacilli</taxon>
        <taxon>Bacillales</taxon>
        <taxon>Anoxybacillaceae</taxon>
        <taxon>Anoxybacillus</taxon>
    </lineage>
</organism>
<gene>
    <name evidence="2" type="ORF">BO219_12990</name>
</gene>
<evidence type="ECO:0000313" key="3">
    <source>
        <dbReference type="Proteomes" id="UP000188458"/>
    </source>
</evidence>
<dbReference type="EMBL" id="MQAD01000029">
    <property type="protein sequence ID" value="OOE00594.1"/>
    <property type="molecule type" value="Genomic_DNA"/>
</dbReference>
<accession>A0A1V3FGA4</accession>
<name>A0A1V3FGA4_9BACL</name>
<sequence length="106" mass="12341">MNEWNMYDPFRADQQMPQQTQQMPQMMPGDCGCGMPMGPMWPMGQMMPQQMQPMPMPQMMPQQMQPMPMPQMMPQQMQPMPMPQMMPDGCGAPMWPPMPMPYGPQR</sequence>
<feature type="compositionally biased region" description="Low complexity" evidence="1">
    <location>
        <begin position="14"/>
        <end position="88"/>
    </location>
</feature>